<dbReference type="Gene3D" id="3.30.420.40">
    <property type="match status" value="1"/>
</dbReference>
<keyword evidence="3" id="KW-1185">Reference proteome</keyword>
<reference evidence="3" key="1">
    <citation type="journal article" date="2019" name="Int. J. Syst. Evol. Microbiol.">
        <title>The Global Catalogue of Microorganisms (GCM) 10K type strain sequencing project: providing services to taxonomists for standard genome sequencing and annotation.</title>
        <authorList>
            <consortium name="The Broad Institute Genomics Platform"/>
            <consortium name="The Broad Institute Genome Sequencing Center for Infectious Disease"/>
            <person name="Wu L."/>
            <person name="Ma J."/>
        </authorList>
    </citation>
    <scope>NUCLEOTIDE SEQUENCE [LARGE SCALE GENOMIC DNA]</scope>
    <source>
        <strain evidence="3">JCM 17138</strain>
    </source>
</reference>
<dbReference type="InterPro" id="IPR050273">
    <property type="entry name" value="GppA/Ppx_hydrolase"/>
</dbReference>
<dbReference type="RefSeq" id="WP_275773270.1">
    <property type="nucleotide sequence ID" value="NZ_BAABDE010000018.1"/>
</dbReference>
<evidence type="ECO:0000313" key="3">
    <source>
        <dbReference type="Proteomes" id="UP001501009"/>
    </source>
</evidence>
<dbReference type="Proteomes" id="UP001501009">
    <property type="component" value="Unassembled WGS sequence"/>
</dbReference>
<organism evidence="2 3">
    <name type="scientific">Streptomyces coacervatus</name>
    <dbReference type="NCBI Taxonomy" id="647381"/>
    <lineage>
        <taxon>Bacteria</taxon>
        <taxon>Bacillati</taxon>
        <taxon>Actinomycetota</taxon>
        <taxon>Actinomycetes</taxon>
        <taxon>Kitasatosporales</taxon>
        <taxon>Streptomycetaceae</taxon>
        <taxon>Streptomyces</taxon>
    </lineage>
</organism>
<dbReference type="CDD" id="cd24119">
    <property type="entry name" value="ASKHA_NBD_MtPPX2-like"/>
    <property type="match status" value="1"/>
</dbReference>
<sequence length="524" mass="56499">MDTPPPPTPRTEPTDADVEAFKQQLGRPPRGLRAIAHRCPCGQPDVVETAPRLPDGTPFPTTYYLTCPRAASAIGTLEANGVMKEMTERLGTDPELAAAYRAAHEDYIARRDAIEVLEGFPSAGGMPDRVKCLHVLVGHSLAAGPGVNPLGDEAIAMLPEWWLKGPCVQPLQAPDPADELPGEAQGEVTDPTAIRSSFFAYAPLVPEGFSRVAAVDCGTNSIRLLVADVNPATGELLELDRRMTIVRLGQDVDRTGRLAPEALERTFAACRDYAETIRELGAEKVRFVATSASRDASNRDEFVRGVVDILGVEPEVISGDQEAEFSFTGATKELKGRDDLARPFLVVDIGGGSTEFVVGEEHVRAARSVDVGCVRMTERHLVRDGAVTDPPTEEQIAAMRADIERALDLAEETVPLCEARTLVGLAGSVTTVSSIAQELPEYDSERIHHSRISRDKVREITEWLLHSTHAERAAVPSMHPGRVDVIAAGALVLLSIMERIGAEEVVVSEHDILDGIAFKVAEGV</sequence>
<accession>A0ABP7I063</accession>
<dbReference type="Pfam" id="PF04417">
    <property type="entry name" value="DUF501"/>
    <property type="match status" value="1"/>
</dbReference>
<name>A0ABP7I063_9ACTN</name>
<evidence type="ECO:0000259" key="1">
    <source>
        <dbReference type="Pfam" id="PF02541"/>
    </source>
</evidence>
<comment type="caution">
    <text evidence="2">The sequence shown here is derived from an EMBL/GenBank/DDBJ whole genome shotgun (WGS) entry which is preliminary data.</text>
</comment>
<evidence type="ECO:0000313" key="2">
    <source>
        <dbReference type="EMBL" id="GAA3805352.1"/>
    </source>
</evidence>
<gene>
    <name evidence="2" type="ORF">GCM10022403_044200</name>
</gene>
<dbReference type="Gene3D" id="3.30.420.150">
    <property type="entry name" value="Exopolyphosphatase. Domain 2"/>
    <property type="match status" value="1"/>
</dbReference>
<dbReference type="EMBL" id="BAABDE010000018">
    <property type="protein sequence ID" value="GAA3805352.1"/>
    <property type="molecule type" value="Genomic_DNA"/>
</dbReference>
<protein>
    <recommendedName>
        <fullName evidence="1">Ppx/GppA phosphatase N-terminal domain-containing protein</fullName>
    </recommendedName>
</protein>
<dbReference type="PANTHER" id="PTHR30005:SF13">
    <property type="entry name" value="EXOPOLYPHOSPHATASE 2"/>
    <property type="match status" value="1"/>
</dbReference>
<dbReference type="Pfam" id="PF02541">
    <property type="entry name" value="Ppx-GppA"/>
    <property type="match status" value="1"/>
</dbReference>
<dbReference type="SUPFAM" id="SSF53067">
    <property type="entry name" value="Actin-like ATPase domain"/>
    <property type="match status" value="2"/>
</dbReference>
<feature type="domain" description="Ppx/GppA phosphatase N-terminal" evidence="1">
    <location>
        <begin position="236"/>
        <end position="518"/>
    </location>
</feature>
<proteinExistence type="predicted"/>
<dbReference type="PANTHER" id="PTHR30005">
    <property type="entry name" value="EXOPOLYPHOSPHATASE"/>
    <property type="match status" value="1"/>
</dbReference>
<dbReference type="InterPro" id="IPR007511">
    <property type="entry name" value="DUF501"/>
</dbReference>
<dbReference type="InterPro" id="IPR003695">
    <property type="entry name" value="Ppx_GppA_N"/>
</dbReference>
<dbReference type="InterPro" id="IPR043129">
    <property type="entry name" value="ATPase_NBD"/>
</dbReference>